<dbReference type="GeneID" id="26837503"/>
<evidence type="ECO:0000313" key="10">
    <source>
        <dbReference type="Proteomes" id="UP000054251"/>
    </source>
</evidence>
<comment type="subcellular location">
    <subcellularLocation>
        <location evidence="1 8">Mitochondrion inner membrane</location>
        <topology evidence="1 8">Peripheral membrane protein</topology>
        <orientation evidence="1 8">Intermembrane side</orientation>
    </subcellularLocation>
</comment>
<evidence type="ECO:0000313" key="9">
    <source>
        <dbReference type="EMBL" id="KSA03682.1"/>
    </source>
</evidence>
<dbReference type="GO" id="GO:0005743">
    <property type="term" value="C:mitochondrial inner membrane"/>
    <property type="evidence" value="ECO:0007669"/>
    <property type="project" value="UniProtKB-SubCell"/>
</dbReference>
<comment type="function">
    <text evidence="8">Has a dual role in the assembly of mitochondrial ATPase.</text>
</comment>
<dbReference type="GO" id="GO:0004222">
    <property type="term" value="F:metalloendopeptidase activity"/>
    <property type="evidence" value="ECO:0007669"/>
    <property type="project" value="InterPro"/>
</dbReference>
<keyword evidence="10" id="KW-1185">Reference proteome</keyword>
<evidence type="ECO:0000256" key="5">
    <source>
        <dbReference type="ARBA" id="ARBA00022723"/>
    </source>
</evidence>
<evidence type="ECO:0000256" key="7">
    <source>
        <dbReference type="ARBA" id="ARBA00023049"/>
    </source>
</evidence>
<organism evidence="9 10">
    <name type="scientific">Debaryomyces fabryi</name>
    <dbReference type="NCBI Taxonomy" id="58627"/>
    <lineage>
        <taxon>Eukaryota</taxon>
        <taxon>Fungi</taxon>
        <taxon>Dikarya</taxon>
        <taxon>Ascomycota</taxon>
        <taxon>Saccharomycotina</taxon>
        <taxon>Pichiomycetes</taxon>
        <taxon>Debaryomycetaceae</taxon>
        <taxon>Debaryomyces</taxon>
    </lineage>
</organism>
<evidence type="ECO:0000256" key="4">
    <source>
        <dbReference type="ARBA" id="ARBA00022670"/>
    </source>
</evidence>
<keyword evidence="6 8" id="KW-0378">Hydrolase</keyword>
<dbReference type="RefSeq" id="XP_015469784.1">
    <property type="nucleotide sequence ID" value="XM_015609324.1"/>
</dbReference>
<evidence type="ECO:0000256" key="6">
    <source>
        <dbReference type="ARBA" id="ARBA00022801"/>
    </source>
</evidence>
<dbReference type="AlphaFoldDB" id="A0A0V1Q5D5"/>
<dbReference type="GO" id="GO:0033615">
    <property type="term" value="P:mitochondrial proton-transporting ATP synthase complex assembly"/>
    <property type="evidence" value="ECO:0007669"/>
    <property type="project" value="TreeGrafter"/>
</dbReference>
<comment type="similarity">
    <text evidence="2 8">Belongs to the peptidase M76 family.</text>
</comment>
<evidence type="ECO:0000256" key="2">
    <source>
        <dbReference type="ARBA" id="ARBA00009915"/>
    </source>
</evidence>
<protein>
    <recommendedName>
        <fullName evidence="3 8">Mitochondrial inner membrane protease ATP23</fullName>
        <ecNumber evidence="8">3.4.24.-</ecNumber>
    </recommendedName>
</protein>
<comment type="caution">
    <text evidence="9">The sequence shown here is derived from an EMBL/GenBank/DDBJ whole genome shotgun (WGS) entry which is preliminary data.</text>
</comment>
<dbReference type="Pfam" id="PF09768">
    <property type="entry name" value="Peptidase_M76"/>
    <property type="match status" value="1"/>
</dbReference>
<reference evidence="9 10" key="1">
    <citation type="submission" date="2015-11" db="EMBL/GenBank/DDBJ databases">
        <title>The genome of Debaryomyces fabryi.</title>
        <authorList>
            <person name="Tafer H."/>
            <person name="Lopandic K."/>
        </authorList>
    </citation>
    <scope>NUCLEOTIDE SEQUENCE [LARGE SCALE GENOMIC DNA]</scope>
    <source>
        <strain evidence="9 10">CBS 789</strain>
    </source>
</reference>
<keyword evidence="8" id="KW-0472">Membrane</keyword>
<dbReference type="GO" id="GO:0046872">
    <property type="term" value="F:metal ion binding"/>
    <property type="evidence" value="ECO:0007669"/>
    <property type="project" value="UniProtKB-KW"/>
</dbReference>
<accession>A0A0V1Q5D5</accession>
<dbReference type="GO" id="GO:0034982">
    <property type="term" value="P:mitochondrial protein processing"/>
    <property type="evidence" value="ECO:0007669"/>
    <property type="project" value="TreeGrafter"/>
</dbReference>
<evidence type="ECO:0000256" key="3">
    <source>
        <dbReference type="ARBA" id="ARBA00014615"/>
    </source>
</evidence>
<keyword evidence="4 8" id="KW-0645">Protease</keyword>
<sequence>MTDLTDAPRANNDTLTTSPPEKLSGFEWWRRSLQYRTGMGISEDEKKQFEHDYRAKHLPTQCTDCVANLDWMLKYSPSVIFMMDHVKKIGGNISKSNIICDVCDDYKGGGFHPEGGILLCSNWITDKWQLEDILTHELVHAYDFLKFKVDLTNLKHHACTEIRASMLSGECRIFNEIKKTGLGDFGKKFQACIKRRAILSVSANPNCKDTQEAEKVVNTVWQSCFNDTRPFERVYR</sequence>
<proteinExistence type="inferred from homology"/>
<dbReference type="Proteomes" id="UP000054251">
    <property type="component" value="Unassembled WGS sequence"/>
</dbReference>
<keyword evidence="7 8" id="KW-0482">Metalloprotease</keyword>
<gene>
    <name evidence="9" type="ORF">AC631_00494</name>
</gene>
<dbReference type="EMBL" id="LMYN01000006">
    <property type="protein sequence ID" value="KSA03682.1"/>
    <property type="molecule type" value="Genomic_DNA"/>
</dbReference>
<keyword evidence="5 8" id="KW-0479">Metal-binding</keyword>
<evidence type="ECO:0000256" key="8">
    <source>
        <dbReference type="RuleBase" id="RU364057"/>
    </source>
</evidence>
<dbReference type="PANTHER" id="PTHR21711">
    <property type="entry name" value="MITOCHONDRIAL INNER MEMBRANE PROTEASE"/>
    <property type="match status" value="1"/>
</dbReference>
<dbReference type="PANTHER" id="PTHR21711:SF0">
    <property type="entry name" value="MITOCHONDRIAL INNER MEMBRANE PROTEASE ATP23 HOMOLOG"/>
    <property type="match status" value="1"/>
</dbReference>
<dbReference type="OrthoDB" id="285308at2759"/>
<keyword evidence="8" id="KW-0999">Mitochondrion inner membrane</keyword>
<dbReference type="InterPro" id="IPR019165">
    <property type="entry name" value="Peptidase_M76_ATP23"/>
</dbReference>
<name>A0A0V1Q5D5_9ASCO</name>
<dbReference type="EC" id="3.4.24.-" evidence="8"/>
<keyword evidence="8" id="KW-0496">Mitochondrion</keyword>
<evidence type="ECO:0000256" key="1">
    <source>
        <dbReference type="ARBA" id="ARBA00004137"/>
    </source>
</evidence>